<feature type="region of interest" description="Disordered" evidence="1">
    <location>
        <begin position="1"/>
        <end position="27"/>
    </location>
</feature>
<dbReference type="EMBL" id="GGEC01011164">
    <property type="protein sequence ID" value="MBW91647.1"/>
    <property type="molecule type" value="Transcribed_RNA"/>
</dbReference>
<dbReference type="AlphaFoldDB" id="A0A2P2JDX2"/>
<protein>
    <submittedName>
        <fullName evidence="2">Uncharacterized protein</fullName>
    </submittedName>
</protein>
<evidence type="ECO:0000256" key="1">
    <source>
        <dbReference type="SAM" id="MobiDB-lite"/>
    </source>
</evidence>
<organism evidence="2">
    <name type="scientific">Rhizophora mucronata</name>
    <name type="common">Asiatic mangrove</name>
    <dbReference type="NCBI Taxonomy" id="61149"/>
    <lineage>
        <taxon>Eukaryota</taxon>
        <taxon>Viridiplantae</taxon>
        <taxon>Streptophyta</taxon>
        <taxon>Embryophyta</taxon>
        <taxon>Tracheophyta</taxon>
        <taxon>Spermatophyta</taxon>
        <taxon>Magnoliopsida</taxon>
        <taxon>eudicotyledons</taxon>
        <taxon>Gunneridae</taxon>
        <taxon>Pentapetalae</taxon>
        <taxon>rosids</taxon>
        <taxon>fabids</taxon>
        <taxon>Malpighiales</taxon>
        <taxon>Rhizophoraceae</taxon>
        <taxon>Rhizophora</taxon>
    </lineage>
</organism>
<reference evidence="2" key="1">
    <citation type="submission" date="2018-02" db="EMBL/GenBank/DDBJ databases">
        <title>Rhizophora mucronata_Transcriptome.</title>
        <authorList>
            <person name="Meera S.P."/>
            <person name="Sreeshan A."/>
            <person name="Augustine A."/>
        </authorList>
    </citation>
    <scope>NUCLEOTIDE SEQUENCE</scope>
    <source>
        <tissue evidence="2">Leaf</tissue>
    </source>
</reference>
<feature type="compositionally biased region" description="Polar residues" evidence="1">
    <location>
        <begin position="1"/>
        <end position="21"/>
    </location>
</feature>
<proteinExistence type="predicted"/>
<accession>A0A2P2JDX2</accession>
<sequence>MMNNNTMPHNKVTNKSSNNIQKIAKVY</sequence>
<name>A0A2P2JDX2_RHIMU</name>
<evidence type="ECO:0000313" key="2">
    <source>
        <dbReference type="EMBL" id="MBW91647.1"/>
    </source>
</evidence>